<feature type="transmembrane region" description="Helical" evidence="10">
    <location>
        <begin position="1353"/>
        <end position="1378"/>
    </location>
</feature>
<dbReference type="Gene3D" id="3.40.50.300">
    <property type="entry name" value="P-loop containing nucleotide triphosphate hydrolases"/>
    <property type="match status" value="2"/>
</dbReference>
<dbReference type="GO" id="GO:0140359">
    <property type="term" value="F:ABC-type transporter activity"/>
    <property type="evidence" value="ECO:0007669"/>
    <property type="project" value="InterPro"/>
</dbReference>
<dbReference type="InterPro" id="IPR027417">
    <property type="entry name" value="P-loop_NTPase"/>
</dbReference>
<evidence type="ECO:0000256" key="8">
    <source>
        <dbReference type="ARBA" id="ARBA00023136"/>
    </source>
</evidence>
<feature type="transmembrane region" description="Helical" evidence="10">
    <location>
        <begin position="562"/>
        <end position="580"/>
    </location>
</feature>
<organism evidence="12 13">
    <name type="scientific">Penicillium brevicompactum</name>
    <dbReference type="NCBI Taxonomy" id="5074"/>
    <lineage>
        <taxon>Eukaryota</taxon>
        <taxon>Fungi</taxon>
        <taxon>Dikarya</taxon>
        <taxon>Ascomycota</taxon>
        <taxon>Pezizomycotina</taxon>
        <taxon>Eurotiomycetes</taxon>
        <taxon>Eurotiomycetidae</taxon>
        <taxon>Eurotiales</taxon>
        <taxon>Aspergillaceae</taxon>
        <taxon>Penicillium</taxon>
    </lineage>
</organism>
<feature type="transmembrane region" description="Helical" evidence="10">
    <location>
        <begin position="1122"/>
        <end position="1143"/>
    </location>
</feature>
<evidence type="ECO:0000256" key="1">
    <source>
        <dbReference type="ARBA" id="ARBA00004141"/>
    </source>
</evidence>
<feature type="transmembrane region" description="Helical" evidence="10">
    <location>
        <begin position="529"/>
        <end position="550"/>
    </location>
</feature>
<evidence type="ECO:0000256" key="3">
    <source>
        <dbReference type="ARBA" id="ARBA00022448"/>
    </source>
</evidence>
<dbReference type="InterPro" id="IPR017871">
    <property type="entry name" value="ABC_transporter-like_CS"/>
</dbReference>
<feature type="compositionally biased region" description="Low complexity" evidence="9">
    <location>
        <begin position="730"/>
        <end position="741"/>
    </location>
</feature>
<evidence type="ECO:0000256" key="9">
    <source>
        <dbReference type="SAM" id="MobiDB-lite"/>
    </source>
</evidence>
<evidence type="ECO:0000313" key="12">
    <source>
        <dbReference type="EMBL" id="KAJ5335527.1"/>
    </source>
</evidence>
<feature type="domain" description="ABC transporter" evidence="11">
    <location>
        <begin position="63"/>
        <end position="310"/>
    </location>
</feature>
<dbReference type="InterPro" id="IPR003593">
    <property type="entry name" value="AAA+_ATPase"/>
</dbReference>
<dbReference type="Proteomes" id="UP001147695">
    <property type="component" value="Unassembled WGS sequence"/>
</dbReference>
<evidence type="ECO:0000256" key="10">
    <source>
        <dbReference type="SAM" id="Phobius"/>
    </source>
</evidence>
<dbReference type="InterPro" id="IPR034003">
    <property type="entry name" value="ABCG_PDR_2"/>
</dbReference>
<dbReference type="PANTHER" id="PTHR19241">
    <property type="entry name" value="ATP-BINDING CASSETTE TRANSPORTER"/>
    <property type="match status" value="1"/>
</dbReference>
<feature type="domain" description="ABC transporter" evidence="11">
    <location>
        <begin position="757"/>
        <end position="996"/>
    </location>
</feature>
<keyword evidence="6" id="KW-0067">ATP-binding</keyword>
<dbReference type="PROSITE" id="PS00211">
    <property type="entry name" value="ABC_TRANSPORTER_1"/>
    <property type="match status" value="1"/>
</dbReference>
<dbReference type="GO" id="GO:0016887">
    <property type="term" value="F:ATP hydrolysis activity"/>
    <property type="evidence" value="ECO:0007669"/>
    <property type="project" value="InterPro"/>
</dbReference>
<feature type="transmembrane region" description="Helical" evidence="10">
    <location>
        <begin position="672"/>
        <end position="693"/>
    </location>
</feature>
<dbReference type="Pfam" id="PF01061">
    <property type="entry name" value="ABC2_membrane"/>
    <property type="match status" value="2"/>
</dbReference>
<comment type="caution">
    <text evidence="12">The sequence shown here is derived from an EMBL/GenBank/DDBJ whole genome shotgun (WGS) entry which is preliminary data.</text>
</comment>
<keyword evidence="7 10" id="KW-1133">Transmembrane helix</keyword>
<dbReference type="Pfam" id="PF00005">
    <property type="entry name" value="ABC_tran"/>
    <property type="match status" value="2"/>
</dbReference>
<dbReference type="InterPro" id="IPR034001">
    <property type="entry name" value="ABCG_PDR_1"/>
</dbReference>
<dbReference type="GO" id="GO:0016020">
    <property type="term" value="C:membrane"/>
    <property type="evidence" value="ECO:0007669"/>
    <property type="project" value="UniProtKB-SubCell"/>
</dbReference>
<feature type="transmembrane region" description="Helical" evidence="10">
    <location>
        <begin position="455"/>
        <end position="473"/>
    </location>
</feature>
<evidence type="ECO:0000256" key="7">
    <source>
        <dbReference type="ARBA" id="ARBA00022989"/>
    </source>
</evidence>
<feature type="region of interest" description="Disordered" evidence="9">
    <location>
        <begin position="708"/>
        <end position="741"/>
    </location>
</feature>
<evidence type="ECO:0000256" key="4">
    <source>
        <dbReference type="ARBA" id="ARBA00022692"/>
    </source>
</evidence>
<reference evidence="12" key="1">
    <citation type="submission" date="2022-12" db="EMBL/GenBank/DDBJ databases">
        <authorList>
            <person name="Petersen C."/>
        </authorList>
    </citation>
    <scope>NUCLEOTIDE SEQUENCE</scope>
    <source>
        <strain evidence="12">IBT 35673</strain>
    </source>
</reference>
<evidence type="ECO:0000256" key="6">
    <source>
        <dbReference type="ARBA" id="ARBA00022840"/>
    </source>
</evidence>
<dbReference type="SUPFAM" id="SSF52540">
    <property type="entry name" value="P-loop containing nucleoside triphosphate hydrolases"/>
    <property type="match status" value="2"/>
</dbReference>
<dbReference type="InterPro" id="IPR010929">
    <property type="entry name" value="PDR_CDR_ABC"/>
</dbReference>
<sequence>MVSDSRSLSRETSGCEDLPIYRSNGRSLGILFSNVTAFGVAGGSQTVADLQRILTDILMWPVKSALNFSNRKQEPCIIVENVDGVLFPAEMMLVLGRPGAGCSTVLRLLANQHQAFQSVEGSIQYAGFSAKQMKQHYRSEVVYCSEDDIHFPNLSVRDTMDFAMRVRKPNGDNESAAKFSQQMSDRVLASLGLSHTKDTVVGDAFLRGVSGGERKRMSLAEVLAINASVMSWDNPIRGLDSHSALNLLELLRAMAQKTGMSNAVTLYQASEAMYEFFDRVMVMYEGKMIFCGPANRAREYFIELGFHCPQRQTTADFLTAITSPGERSFQETYKGQRFETAEALARVFRSSSDYHHLKREMAVYKEQVVTNKTIAESFQEEVHRTRSRFSPRSATEVSSIWTQALATLSRQYKLIVRDWHTVLTTVILTVINSLMVSSAYYMAPKTATGSFERSGALFFALVYFTLNAITEVPKTIQSRAILSKQRQMGYAHPFSFAISLFFAELPVMIVQSLVFSCCYYFTIGLEKTAGSFWIFALVTFTHFASVSNLFRMLGAWAPNLNIGLLMAGSALPIVCLYSGYAPPVPTMHRWGSWIRRISPSPFAMEALMGNEYADITLHCSSDQLIPHGDQYNETQYQGCPMAGAAKGSPYVPGRIYLTNQYGFDATNIWRDFGIVVAMWIIYFILTAIGLNCMTRETASSNSRVFRRGAKTILGPQPTEKDVENQSPKHATSQSPSSATSISEKTLEVDFNSGTRSFVFQNINYFVNFAGKERQLLNNITAYVRPGQLTALMGASGAGKSTLLETISGRKTEGRTEGRLQFDGRDLDNGFSRSCGFCMQQDVHEPLATVYEALAFSAFMRQSADTPSEDKIQEVDDIIELLELGPIADAMVGSLGIEEKKRVTIGVELCARPSALLFLDEPTSGLDSQAAHSIVTFLRKIAAQGIPIVCTIHQPSSVIFEMFTHALILAPGGRTVYFGETGEPLNGYFARNNAAMSPSANPAEFVITTVAASNTDTAAPSWPQVWQGSSECHDLHERVSQMMSDQSPSIDEKQQSHPKSAQQFALPLFGQVRHLTKRHWISIWRNGSYNFSKLFKSIFFQMIVAFTFFKAGGDVNGLQNHALALLIGCWVIPAIAADVQDIWFQKWALFEAREKNGIYDFKALLIALIAVETPWQIVSFTLVFFCSYWTVGYTNTPSIAGFVYLMYLVMSLFGTGFCFIMASLFPNATMAGYANSLFWVIFMMFNGIVAPKSQLNDFYRYWMTWADPMRYYFGATVSSVLHNVKAVCKPEDLAVFDPPPGQTCGEYVQAYMGSNPGYLQSTTETSSCKYCPYSVGDDYSRNLDFYFTDRWRDLGVFLAFCLSNFLIVFLATWVGRVLIRRWRK</sequence>
<accession>A0A9W9QGG9</accession>
<dbReference type="GO" id="GO:0005524">
    <property type="term" value="F:ATP binding"/>
    <property type="evidence" value="ECO:0007669"/>
    <property type="project" value="UniProtKB-KW"/>
</dbReference>
<name>A0A9W9QGG9_PENBR</name>
<dbReference type="InterPro" id="IPR003439">
    <property type="entry name" value="ABC_transporter-like_ATP-bd"/>
</dbReference>
<comment type="subcellular location">
    <subcellularLocation>
        <location evidence="1">Membrane</location>
        <topology evidence="1">Multi-pass membrane protein</topology>
    </subcellularLocation>
</comment>
<protein>
    <recommendedName>
        <fullName evidence="11">ABC transporter domain-containing protein</fullName>
    </recommendedName>
</protein>
<gene>
    <name evidence="12" type="ORF">N7452_007930</name>
</gene>
<keyword evidence="8 10" id="KW-0472">Membrane</keyword>
<keyword evidence="4 10" id="KW-0812">Transmembrane</keyword>
<dbReference type="InterPro" id="IPR013525">
    <property type="entry name" value="ABC2_TM"/>
</dbReference>
<feature type="transmembrane region" description="Helical" evidence="10">
    <location>
        <begin position="419"/>
        <end position="443"/>
    </location>
</feature>
<feature type="transmembrane region" description="Helical" evidence="10">
    <location>
        <begin position="1093"/>
        <end position="1110"/>
    </location>
</feature>
<dbReference type="SMART" id="SM00382">
    <property type="entry name" value="AAA"/>
    <property type="match status" value="2"/>
</dbReference>
<dbReference type="CDD" id="cd03233">
    <property type="entry name" value="ABCG_PDR_domain1"/>
    <property type="match status" value="1"/>
</dbReference>
<keyword evidence="5" id="KW-0547">Nucleotide-binding</keyword>
<keyword evidence="3" id="KW-0813">Transport</keyword>
<feature type="transmembrane region" description="Helical" evidence="10">
    <location>
        <begin position="1201"/>
        <end position="1224"/>
    </location>
</feature>
<feature type="transmembrane region" description="Helical" evidence="10">
    <location>
        <begin position="1231"/>
        <end position="1249"/>
    </location>
</feature>
<feature type="transmembrane region" description="Helical" evidence="10">
    <location>
        <begin position="494"/>
        <end position="523"/>
    </location>
</feature>
<feature type="transmembrane region" description="Helical" evidence="10">
    <location>
        <begin position="1163"/>
        <end position="1189"/>
    </location>
</feature>
<reference evidence="12" key="2">
    <citation type="journal article" date="2023" name="IMA Fungus">
        <title>Comparative genomic study of the Penicillium genus elucidates a diverse pangenome and 15 lateral gene transfer events.</title>
        <authorList>
            <person name="Petersen C."/>
            <person name="Sorensen T."/>
            <person name="Nielsen M.R."/>
            <person name="Sondergaard T.E."/>
            <person name="Sorensen J.L."/>
            <person name="Fitzpatrick D.A."/>
            <person name="Frisvad J.C."/>
            <person name="Nielsen K.L."/>
        </authorList>
    </citation>
    <scope>NUCLEOTIDE SEQUENCE</scope>
    <source>
        <strain evidence="12">IBT 35673</strain>
    </source>
</reference>
<evidence type="ECO:0000259" key="11">
    <source>
        <dbReference type="PROSITE" id="PS50893"/>
    </source>
</evidence>
<dbReference type="PROSITE" id="PS50893">
    <property type="entry name" value="ABC_TRANSPORTER_2"/>
    <property type="match status" value="2"/>
</dbReference>
<dbReference type="EMBL" id="JAPZBQ010000004">
    <property type="protein sequence ID" value="KAJ5335527.1"/>
    <property type="molecule type" value="Genomic_DNA"/>
</dbReference>
<evidence type="ECO:0000256" key="5">
    <source>
        <dbReference type="ARBA" id="ARBA00022741"/>
    </source>
</evidence>
<dbReference type="CDD" id="cd03232">
    <property type="entry name" value="ABCG_PDR_domain2"/>
    <property type="match status" value="1"/>
</dbReference>
<evidence type="ECO:0000313" key="13">
    <source>
        <dbReference type="Proteomes" id="UP001147695"/>
    </source>
</evidence>
<proteinExistence type="inferred from homology"/>
<comment type="similarity">
    <text evidence="2">Belongs to the ABC transporter superfamily. ABCG family. PDR (TC 3.A.1.205) subfamily.</text>
</comment>
<evidence type="ECO:0000256" key="2">
    <source>
        <dbReference type="ARBA" id="ARBA00006012"/>
    </source>
</evidence>
<dbReference type="Pfam" id="PF06422">
    <property type="entry name" value="PDR_CDR"/>
    <property type="match status" value="1"/>
</dbReference>